<evidence type="ECO:0000256" key="7">
    <source>
        <dbReference type="ARBA" id="ARBA00023284"/>
    </source>
</evidence>
<evidence type="ECO:0000313" key="12">
    <source>
        <dbReference type="Proteomes" id="UP001164676"/>
    </source>
</evidence>
<comment type="subcellular location">
    <subcellularLocation>
        <location evidence="1">Periplasm</location>
    </subcellularLocation>
</comment>
<organism evidence="11 12">
    <name type="scientific">Salinivibrio proteolyticus</name>
    <dbReference type="NCBI Taxonomy" id="334715"/>
    <lineage>
        <taxon>Bacteria</taxon>
        <taxon>Pseudomonadati</taxon>
        <taxon>Pseudomonadota</taxon>
        <taxon>Gammaproteobacteria</taxon>
        <taxon>Vibrionales</taxon>
        <taxon>Vibrionaceae</taxon>
        <taxon>Salinivibrio</taxon>
    </lineage>
</organism>
<dbReference type="InterPro" id="IPR001853">
    <property type="entry name" value="DSBA-like_thioredoxin_dom"/>
</dbReference>
<evidence type="ECO:0000256" key="2">
    <source>
        <dbReference type="ARBA" id="ARBA00005791"/>
    </source>
</evidence>
<evidence type="ECO:0000256" key="4">
    <source>
        <dbReference type="ARBA" id="ARBA00022729"/>
    </source>
</evidence>
<reference evidence="11" key="1">
    <citation type="submission" date="2022-09" db="EMBL/GenBank/DDBJ databases">
        <authorList>
            <person name="Li Z.-J."/>
        </authorList>
    </citation>
    <scope>NUCLEOTIDE SEQUENCE</scope>
    <source>
        <strain evidence="11">TGB10</strain>
    </source>
</reference>
<dbReference type="CDD" id="cd03019">
    <property type="entry name" value="DsbA_DsbA"/>
    <property type="match status" value="1"/>
</dbReference>
<dbReference type="InterPro" id="IPR036249">
    <property type="entry name" value="Thioredoxin-like_sf"/>
</dbReference>
<evidence type="ECO:0000256" key="1">
    <source>
        <dbReference type="ARBA" id="ARBA00004418"/>
    </source>
</evidence>
<dbReference type="InterPro" id="IPR017937">
    <property type="entry name" value="Thioredoxin_CS"/>
</dbReference>
<comment type="similarity">
    <text evidence="2">Belongs to the thioredoxin family. DsbA subfamily.</text>
</comment>
<dbReference type="InterPro" id="IPR023205">
    <property type="entry name" value="DsbA/DsbL"/>
</dbReference>
<sequence length="237" mass="26245">MMLKKLLPILLVLGLAACSEPETVESTSQQATTQNQNQTQTQTEPAEAIDVPAAKPGRFKAGEDYQILDTAATDTPTVTEFFSFYCPHCFQFEPLVQQLKQQVPDNAKVVKNHVSFMGGNMGEVVTRAYATAVVLNVEDTMIPVIFDRIHVAQNAPKSLDDVRQMFVDNGVDGKEFDSAYNSFAANSMAKRFDQSFEKAGLRGVPAVIVNGKYHVTPKTVETPEEYFQLINFLLSQK</sequence>
<dbReference type="PROSITE" id="PS51352">
    <property type="entry name" value="THIOREDOXIN_2"/>
    <property type="match status" value="1"/>
</dbReference>
<proteinExistence type="inferred from homology"/>
<dbReference type="PANTHER" id="PTHR35891">
    <property type="entry name" value="THIOL:DISULFIDE INTERCHANGE PROTEIN DSBA"/>
    <property type="match status" value="1"/>
</dbReference>
<dbReference type="InterPro" id="IPR050824">
    <property type="entry name" value="Thiol_disulfide_DsbA"/>
</dbReference>
<dbReference type="RefSeq" id="WP_269597775.1">
    <property type="nucleotide sequence ID" value="NZ_CP114584.1"/>
</dbReference>
<dbReference type="Gene3D" id="3.40.30.10">
    <property type="entry name" value="Glutaredoxin"/>
    <property type="match status" value="1"/>
</dbReference>
<dbReference type="PANTHER" id="PTHR35891:SF2">
    <property type="entry name" value="THIOL:DISULFIDE INTERCHANGE PROTEIN DSBA"/>
    <property type="match status" value="1"/>
</dbReference>
<keyword evidence="7" id="KW-0676">Redox-active center</keyword>
<feature type="compositionally biased region" description="Low complexity" evidence="8">
    <location>
        <begin position="26"/>
        <end position="43"/>
    </location>
</feature>
<evidence type="ECO:0000256" key="6">
    <source>
        <dbReference type="ARBA" id="ARBA00023157"/>
    </source>
</evidence>
<feature type="signal peptide" evidence="9">
    <location>
        <begin position="1"/>
        <end position="19"/>
    </location>
</feature>
<dbReference type="PROSITE" id="PS00194">
    <property type="entry name" value="THIOREDOXIN_1"/>
    <property type="match status" value="1"/>
</dbReference>
<name>A0ABY7LEV3_9GAMM</name>
<evidence type="ECO:0000256" key="9">
    <source>
        <dbReference type="SAM" id="SignalP"/>
    </source>
</evidence>
<dbReference type="Pfam" id="PF01323">
    <property type="entry name" value="DSBA"/>
    <property type="match status" value="1"/>
</dbReference>
<feature type="chain" id="PRO_5046251105" description="Thiol:disulfide interchange protein DsbA" evidence="9">
    <location>
        <begin position="20"/>
        <end position="237"/>
    </location>
</feature>
<feature type="domain" description="Thioredoxin" evidence="10">
    <location>
        <begin position="40"/>
        <end position="235"/>
    </location>
</feature>
<keyword evidence="12" id="KW-1185">Reference proteome</keyword>
<evidence type="ECO:0000256" key="8">
    <source>
        <dbReference type="SAM" id="MobiDB-lite"/>
    </source>
</evidence>
<dbReference type="EMBL" id="CP114584">
    <property type="protein sequence ID" value="WBA14722.1"/>
    <property type="molecule type" value="Genomic_DNA"/>
</dbReference>
<dbReference type="PROSITE" id="PS51257">
    <property type="entry name" value="PROKAR_LIPOPROTEIN"/>
    <property type="match status" value="1"/>
</dbReference>
<dbReference type="InterPro" id="IPR013766">
    <property type="entry name" value="Thioredoxin_domain"/>
</dbReference>
<keyword evidence="4 9" id="KW-0732">Signal</keyword>
<dbReference type="Proteomes" id="UP001164676">
    <property type="component" value="Chromosome"/>
</dbReference>
<evidence type="ECO:0000256" key="5">
    <source>
        <dbReference type="ARBA" id="ARBA00022764"/>
    </source>
</evidence>
<evidence type="ECO:0000313" key="11">
    <source>
        <dbReference type="EMBL" id="WBA14722.1"/>
    </source>
</evidence>
<evidence type="ECO:0000259" key="10">
    <source>
        <dbReference type="PROSITE" id="PS51352"/>
    </source>
</evidence>
<keyword evidence="5" id="KW-0574">Periplasm</keyword>
<protein>
    <recommendedName>
        <fullName evidence="3">Thiol:disulfide interchange protein DsbA</fullName>
    </recommendedName>
</protein>
<evidence type="ECO:0000256" key="3">
    <source>
        <dbReference type="ARBA" id="ARBA00013831"/>
    </source>
</evidence>
<accession>A0ABY7LEV3</accession>
<gene>
    <name evidence="11" type="ORF">N7E60_13815</name>
</gene>
<keyword evidence="6" id="KW-1015">Disulfide bond</keyword>
<feature type="region of interest" description="Disordered" evidence="8">
    <location>
        <begin position="24"/>
        <end position="49"/>
    </location>
</feature>
<dbReference type="SUPFAM" id="SSF52833">
    <property type="entry name" value="Thioredoxin-like"/>
    <property type="match status" value="1"/>
</dbReference>